<keyword evidence="3" id="KW-1185">Reference proteome</keyword>
<dbReference type="RefSeq" id="WP_085493367.1">
    <property type="nucleotide sequence ID" value="NZ_FXAZ01000001.1"/>
</dbReference>
<gene>
    <name evidence="2" type="ORF">SAMN06295960_1198</name>
</gene>
<organism evidence="2 3">
    <name type="scientific">Paenibacillus aquistagni</name>
    <dbReference type="NCBI Taxonomy" id="1852522"/>
    <lineage>
        <taxon>Bacteria</taxon>
        <taxon>Bacillati</taxon>
        <taxon>Bacillota</taxon>
        <taxon>Bacilli</taxon>
        <taxon>Bacillales</taxon>
        <taxon>Paenibacillaceae</taxon>
        <taxon>Paenibacillus</taxon>
    </lineage>
</organism>
<evidence type="ECO:0000259" key="1">
    <source>
        <dbReference type="PROSITE" id="PS51186"/>
    </source>
</evidence>
<name>A0A1X7J4L5_9BACL</name>
<dbReference type="CDD" id="cd04301">
    <property type="entry name" value="NAT_SF"/>
    <property type="match status" value="1"/>
</dbReference>
<keyword evidence="2" id="KW-0687">Ribonucleoprotein</keyword>
<dbReference type="STRING" id="1852522.SAMN06295960_1198"/>
<accession>A0A1X7J4L5</accession>
<dbReference type="PROSITE" id="PS51186">
    <property type="entry name" value="GNAT"/>
    <property type="match status" value="1"/>
</dbReference>
<dbReference type="PANTHER" id="PTHR43233:SF1">
    <property type="entry name" value="FAMILY N-ACETYLTRANSFERASE, PUTATIVE (AFU_ORTHOLOGUE AFUA_6G03350)-RELATED"/>
    <property type="match status" value="1"/>
</dbReference>
<keyword evidence="2" id="KW-0689">Ribosomal protein</keyword>
<dbReference type="EMBL" id="FXAZ01000001">
    <property type="protein sequence ID" value="SMG22549.1"/>
    <property type="molecule type" value="Genomic_DNA"/>
</dbReference>
<evidence type="ECO:0000313" key="2">
    <source>
        <dbReference type="EMBL" id="SMG22549.1"/>
    </source>
</evidence>
<dbReference type="InterPro" id="IPR000182">
    <property type="entry name" value="GNAT_dom"/>
</dbReference>
<dbReference type="Pfam" id="PF00583">
    <property type="entry name" value="Acetyltransf_1"/>
    <property type="match status" value="1"/>
</dbReference>
<dbReference type="GO" id="GO:0005840">
    <property type="term" value="C:ribosome"/>
    <property type="evidence" value="ECO:0007669"/>
    <property type="project" value="UniProtKB-KW"/>
</dbReference>
<sequence>MKHIRLTTEPPANFNLLKELYEVLGWNSLQLTVKELEAMCCQSWYAVYAYDHGRLIGMGRVISDGIITGIVCGLCVHPDFQSKGIGAAILGQLIEYCEHHRVIPQLMCTEGLEAYYEKHGFTKFTIGMTRTRT</sequence>
<evidence type="ECO:0000313" key="3">
    <source>
        <dbReference type="Proteomes" id="UP000193834"/>
    </source>
</evidence>
<dbReference type="InterPro" id="IPR016181">
    <property type="entry name" value="Acyl_CoA_acyltransferase"/>
</dbReference>
<dbReference type="SUPFAM" id="SSF55729">
    <property type="entry name" value="Acyl-CoA N-acyltransferases (Nat)"/>
    <property type="match status" value="1"/>
</dbReference>
<dbReference type="Proteomes" id="UP000193834">
    <property type="component" value="Unassembled WGS sequence"/>
</dbReference>
<dbReference type="GO" id="GO:0016747">
    <property type="term" value="F:acyltransferase activity, transferring groups other than amino-acyl groups"/>
    <property type="evidence" value="ECO:0007669"/>
    <property type="project" value="InterPro"/>
</dbReference>
<dbReference type="InterPro" id="IPR053144">
    <property type="entry name" value="Acetyltransferase_Butenolide"/>
</dbReference>
<dbReference type="AlphaFoldDB" id="A0A1X7J4L5"/>
<feature type="domain" description="N-acetyltransferase" evidence="1">
    <location>
        <begin position="4"/>
        <end position="133"/>
    </location>
</feature>
<dbReference type="PANTHER" id="PTHR43233">
    <property type="entry name" value="FAMILY N-ACETYLTRANSFERASE, PUTATIVE (AFU_ORTHOLOGUE AFUA_6G03350)-RELATED"/>
    <property type="match status" value="1"/>
</dbReference>
<protein>
    <submittedName>
        <fullName evidence="2">Ribosomal protein S18 acetylase RimI</fullName>
    </submittedName>
</protein>
<dbReference type="Gene3D" id="3.40.630.30">
    <property type="match status" value="1"/>
</dbReference>
<proteinExistence type="predicted"/>
<dbReference type="OrthoDB" id="9775804at2"/>
<reference evidence="2 3" key="1">
    <citation type="submission" date="2017-04" db="EMBL/GenBank/DDBJ databases">
        <authorList>
            <person name="Afonso C.L."/>
            <person name="Miller P.J."/>
            <person name="Scott M.A."/>
            <person name="Spackman E."/>
            <person name="Goraichik I."/>
            <person name="Dimitrov K.M."/>
            <person name="Suarez D.L."/>
            <person name="Swayne D.E."/>
        </authorList>
    </citation>
    <scope>NUCLEOTIDE SEQUENCE [LARGE SCALE GENOMIC DNA]</scope>
    <source>
        <strain evidence="2 3">11</strain>
    </source>
</reference>